<dbReference type="InterPro" id="IPR013424">
    <property type="entry name" value="Ice-binding_C"/>
</dbReference>
<feature type="signal peptide" evidence="1">
    <location>
        <begin position="1"/>
        <end position="21"/>
    </location>
</feature>
<dbReference type="EMBL" id="SIHO01000002">
    <property type="protein sequence ID" value="TFU03714.1"/>
    <property type="molecule type" value="Genomic_DNA"/>
</dbReference>
<reference evidence="3 4" key="1">
    <citation type="submission" date="2019-02" db="EMBL/GenBank/DDBJ databases">
        <title>Polymorphobacter sp. isolated from the lake at the Tibet of China.</title>
        <authorList>
            <person name="Li A."/>
        </authorList>
    </citation>
    <scope>NUCLEOTIDE SEQUENCE [LARGE SCALE GENOMIC DNA]</scope>
    <source>
        <strain evidence="3 4">DJ1R-1</strain>
    </source>
</reference>
<feature type="chain" id="PRO_5021325701" evidence="1">
    <location>
        <begin position="22"/>
        <end position="182"/>
    </location>
</feature>
<gene>
    <name evidence="3" type="ORF">EUV02_11250</name>
</gene>
<comment type="caution">
    <text evidence="3">The sequence shown here is derived from an EMBL/GenBank/DDBJ whole genome shotgun (WGS) entry which is preliminary data.</text>
</comment>
<dbReference type="Proteomes" id="UP000297737">
    <property type="component" value="Unassembled WGS sequence"/>
</dbReference>
<evidence type="ECO:0000256" key="1">
    <source>
        <dbReference type="SAM" id="SignalP"/>
    </source>
</evidence>
<dbReference type="NCBIfam" id="NF035944">
    <property type="entry name" value="PEPxxWA-CTERM"/>
    <property type="match status" value="1"/>
</dbReference>
<dbReference type="Pfam" id="PF07589">
    <property type="entry name" value="PEP-CTERM"/>
    <property type="match status" value="1"/>
</dbReference>
<evidence type="ECO:0000313" key="4">
    <source>
        <dbReference type="Proteomes" id="UP000297737"/>
    </source>
</evidence>
<sequence length="182" mass="19283">MKLVSTVLTLGALAVSTQAIAASEWVTAPFTTPDAGVTTGLYSGTVKVFVSGTGQSAGTTFNDAFYVYNSTINFNSSSYYQLAFDTVPLVPFNPAREAKYFLGGPLPAWNPNHRYSFLLNTGLTTPGQLHFGVSDGNFADNTGAFRIKVSAVPEPTSWALLIAGFAMVGASLRRRNGRVVAA</sequence>
<dbReference type="OrthoDB" id="7874461at2"/>
<organism evidence="3 4">
    <name type="scientific">Glacieibacterium arshaanense</name>
    <dbReference type="NCBI Taxonomy" id="2511025"/>
    <lineage>
        <taxon>Bacteria</taxon>
        <taxon>Pseudomonadati</taxon>
        <taxon>Pseudomonadota</taxon>
        <taxon>Alphaproteobacteria</taxon>
        <taxon>Sphingomonadales</taxon>
        <taxon>Sphingosinicellaceae</taxon>
        <taxon>Glacieibacterium</taxon>
    </lineage>
</organism>
<dbReference type="RefSeq" id="WP_135246306.1">
    <property type="nucleotide sequence ID" value="NZ_SIHO01000002.1"/>
</dbReference>
<keyword evidence="4" id="KW-1185">Reference proteome</keyword>
<proteinExistence type="predicted"/>
<protein>
    <submittedName>
        <fullName evidence="3">PEP-CTERM sorting domain-containing protein</fullName>
    </submittedName>
</protein>
<accession>A0A4Y9EPZ8</accession>
<evidence type="ECO:0000259" key="2">
    <source>
        <dbReference type="Pfam" id="PF07589"/>
    </source>
</evidence>
<feature type="domain" description="Ice-binding protein C-terminal" evidence="2">
    <location>
        <begin position="151"/>
        <end position="175"/>
    </location>
</feature>
<dbReference type="NCBIfam" id="TIGR02595">
    <property type="entry name" value="PEP_CTERM"/>
    <property type="match status" value="1"/>
</dbReference>
<evidence type="ECO:0000313" key="3">
    <source>
        <dbReference type="EMBL" id="TFU03714.1"/>
    </source>
</evidence>
<dbReference type="AlphaFoldDB" id="A0A4Y9EPZ8"/>
<name>A0A4Y9EPZ8_9SPHN</name>
<keyword evidence="1" id="KW-0732">Signal</keyword>